<evidence type="ECO:0000256" key="2">
    <source>
        <dbReference type="ARBA" id="ARBA00005369"/>
    </source>
</evidence>
<reference evidence="13 14" key="1">
    <citation type="journal article" date="2017" name="Chemistry">
        <title>Isolation, Biosynthesis and Chemical Modifications of Rubterolones A-F: Rare Tropolone Alkaloids from Actinomadura sp. 5-2.</title>
        <authorList>
            <person name="Guo H."/>
            <person name="Benndorf R."/>
            <person name="Leichnitz D."/>
            <person name="Klassen J.L."/>
            <person name="Vollmers J."/>
            <person name="Gorls H."/>
            <person name="Steinacker M."/>
            <person name="Weigel C."/>
            <person name="Dahse H.M."/>
            <person name="Kaster A.K."/>
            <person name="de Beer Z.W."/>
            <person name="Poulsen M."/>
            <person name="Beemelmanns C."/>
        </authorList>
    </citation>
    <scope>NUCLEOTIDE SEQUENCE [LARGE SCALE GENOMIC DNA]</scope>
    <source>
        <strain evidence="13 14">5-2</strain>
    </source>
</reference>
<name>A0A2P4UQZ4_9ACTN</name>
<dbReference type="Proteomes" id="UP000242367">
    <property type="component" value="Unassembled WGS sequence"/>
</dbReference>
<keyword evidence="8" id="KW-0949">S-adenosyl-L-methionine</keyword>
<evidence type="ECO:0000256" key="9">
    <source>
        <dbReference type="ARBA" id="ARBA00030757"/>
    </source>
</evidence>
<protein>
    <recommendedName>
        <fullName evidence="4">Protein-L-isoaspartate O-methyltransferase</fullName>
        <ecNumber evidence="3">2.1.1.77</ecNumber>
    </recommendedName>
    <alternativeName>
        <fullName evidence="11">L-isoaspartyl protein carboxyl methyltransferase</fullName>
    </alternativeName>
    <alternativeName>
        <fullName evidence="9">Protein L-isoaspartyl methyltransferase</fullName>
    </alternativeName>
    <alternativeName>
        <fullName evidence="10">Protein-beta-aspartate methyltransferase</fullName>
    </alternativeName>
</protein>
<evidence type="ECO:0000256" key="10">
    <source>
        <dbReference type="ARBA" id="ARBA00031323"/>
    </source>
</evidence>
<dbReference type="AlphaFoldDB" id="A0A2P4UQZ4"/>
<keyword evidence="5" id="KW-0963">Cytoplasm</keyword>
<feature type="region of interest" description="Disordered" evidence="12">
    <location>
        <begin position="152"/>
        <end position="179"/>
    </location>
</feature>
<dbReference type="GO" id="GO:0004719">
    <property type="term" value="F:protein-L-isoaspartate (D-aspartate) O-methyltransferase activity"/>
    <property type="evidence" value="ECO:0007669"/>
    <property type="project" value="UniProtKB-EC"/>
</dbReference>
<evidence type="ECO:0000256" key="12">
    <source>
        <dbReference type="SAM" id="MobiDB-lite"/>
    </source>
</evidence>
<evidence type="ECO:0000256" key="1">
    <source>
        <dbReference type="ARBA" id="ARBA00004496"/>
    </source>
</evidence>
<sequence length="194" mass="20038">MGKHSKPATSADNGDVIPDRVWRRMLDALDLEPGMSVLEIGTGTGHTAALLAEAGALVTTVETVPELAAAASAALPRADVADRITVITGPLEKGAPDHAPFDRVISTTGAHTIPPAWIEQTKEGGRIVVPYTGPEYPGALLALTVAEGTATGGATTAAHPQRGKHLKTRHPAPAGPLNRLHMTATPTSQTITFT</sequence>
<evidence type="ECO:0000256" key="7">
    <source>
        <dbReference type="ARBA" id="ARBA00022679"/>
    </source>
</evidence>
<dbReference type="Pfam" id="PF01135">
    <property type="entry name" value="PCMT"/>
    <property type="match status" value="1"/>
</dbReference>
<dbReference type="InterPro" id="IPR029063">
    <property type="entry name" value="SAM-dependent_MTases_sf"/>
</dbReference>
<dbReference type="CDD" id="cd02440">
    <property type="entry name" value="AdoMet_MTases"/>
    <property type="match status" value="1"/>
</dbReference>
<gene>
    <name evidence="13" type="primary">pcm_1</name>
    <name evidence="13" type="ORF">BTM25_18870</name>
</gene>
<dbReference type="SUPFAM" id="SSF53335">
    <property type="entry name" value="S-adenosyl-L-methionine-dependent methyltransferases"/>
    <property type="match status" value="1"/>
</dbReference>
<proteinExistence type="inferred from homology"/>
<evidence type="ECO:0000256" key="3">
    <source>
        <dbReference type="ARBA" id="ARBA00011890"/>
    </source>
</evidence>
<dbReference type="RefSeq" id="WP_235828312.1">
    <property type="nucleotide sequence ID" value="NZ_MTBP01000001.1"/>
</dbReference>
<accession>A0A2P4UQZ4</accession>
<dbReference type="EC" id="2.1.1.77" evidence="3"/>
<dbReference type="InterPro" id="IPR000682">
    <property type="entry name" value="PCMT"/>
</dbReference>
<feature type="compositionally biased region" description="Basic residues" evidence="12">
    <location>
        <begin position="161"/>
        <end position="170"/>
    </location>
</feature>
<dbReference type="PANTHER" id="PTHR11579">
    <property type="entry name" value="PROTEIN-L-ISOASPARTATE O-METHYLTRANSFERASE"/>
    <property type="match status" value="1"/>
</dbReference>
<evidence type="ECO:0000256" key="5">
    <source>
        <dbReference type="ARBA" id="ARBA00022490"/>
    </source>
</evidence>
<organism evidence="13 14">
    <name type="scientific">Actinomadura rubteroloni</name>
    <dbReference type="NCBI Taxonomy" id="1926885"/>
    <lineage>
        <taxon>Bacteria</taxon>
        <taxon>Bacillati</taxon>
        <taxon>Actinomycetota</taxon>
        <taxon>Actinomycetes</taxon>
        <taxon>Streptosporangiales</taxon>
        <taxon>Thermomonosporaceae</taxon>
        <taxon>Actinomadura</taxon>
    </lineage>
</organism>
<evidence type="ECO:0000256" key="4">
    <source>
        <dbReference type="ARBA" id="ARBA00013346"/>
    </source>
</evidence>
<dbReference type="Gene3D" id="3.40.50.150">
    <property type="entry name" value="Vaccinia Virus protein VP39"/>
    <property type="match status" value="1"/>
</dbReference>
<keyword evidence="7 13" id="KW-0808">Transferase</keyword>
<evidence type="ECO:0000256" key="6">
    <source>
        <dbReference type="ARBA" id="ARBA00022603"/>
    </source>
</evidence>
<dbReference type="GO" id="GO:0005737">
    <property type="term" value="C:cytoplasm"/>
    <property type="evidence" value="ECO:0007669"/>
    <property type="project" value="UniProtKB-SubCell"/>
</dbReference>
<evidence type="ECO:0000256" key="11">
    <source>
        <dbReference type="ARBA" id="ARBA00031350"/>
    </source>
</evidence>
<comment type="similarity">
    <text evidence="2">Belongs to the methyltransferase superfamily. L-isoaspartyl/D-aspartyl protein methyltransferase family.</text>
</comment>
<comment type="subcellular location">
    <subcellularLocation>
        <location evidence="1">Cytoplasm</location>
    </subcellularLocation>
</comment>
<evidence type="ECO:0000313" key="13">
    <source>
        <dbReference type="EMBL" id="POM27472.1"/>
    </source>
</evidence>
<keyword evidence="6 13" id="KW-0489">Methyltransferase</keyword>
<dbReference type="GO" id="GO:0032259">
    <property type="term" value="P:methylation"/>
    <property type="evidence" value="ECO:0007669"/>
    <property type="project" value="UniProtKB-KW"/>
</dbReference>
<comment type="caution">
    <text evidence="13">The sequence shown here is derived from an EMBL/GenBank/DDBJ whole genome shotgun (WGS) entry which is preliminary data.</text>
</comment>
<evidence type="ECO:0000256" key="8">
    <source>
        <dbReference type="ARBA" id="ARBA00022691"/>
    </source>
</evidence>
<dbReference type="EMBL" id="MTBP01000001">
    <property type="protein sequence ID" value="POM27472.1"/>
    <property type="molecule type" value="Genomic_DNA"/>
</dbReference>
<keyword evidence="14" id="KW-1185">Reference proteome</keyword>
<evidence type="ECO:0000313" key="14">
    <source>
        <dbReference type="Proteomes" id="UP000242367"/>
    </source>
</evidence>
<dbReference type="PANTHER" id="PTHR11579:SF0">
    <property type="entry name" value="PROTEIN-L-ISOASPARTATE(D-ASPARTATE) O-METHYLTRANSFERASE"/>
    <property type="match status" value="1"/>
</dbReference>